<evidence type="ECO:0000313" key="1">
    <source>
        <dbReference type="EMBL" id="CAB4013708.1"/>
    </source>
</evidence>
<protein>
    <submittedName>
        <fullName evidence="1">Uncharacterized protein</fullName>
    </submittedName>
</protein>
<proteinExistence type="predicted"/>
<organism evidence="1 2">
    <name type="scientific">Paramuricea clavata</name>
    <name type="common">Red gorgonian</name>
    <name type="synonym">Violescent sea-whip</name>
    <dbReference type="NCBI Taxonomy" id="317549"/>
    <lineage>
        <taxon>Eukaryota</taxon>
        <taxon>Metazoa</taxon>
        <taxon>Cnidaria</taxon>
        <taxon>Anthozoa</taxon>
        <taxon>Octocorallia</taxon>
        <taxon>Malacalcyonacea</taxon>
        <taxon>Plexauridae</taxon>
        <taxon>Paramuricea</taxon>
    </lineage>
</organism>
<comment type="caution">
    <text evidence="1">The sequence shown here is derived from an EMBL/GenBank/DDBJ whole genome shotgun (WGS) entry which is preliminary data.</text>
</comment>
<dbReference type="EMBL" id="CACRXK020007990">
    <property type="protein sequence ID" value="CAB4013708.1"/>
    <property type="molecule type" value="Genomic_DNA"/>
</dbReference>
<gene>
    <name evidence="1" type="ORF">PACLA_8A033676</name>
</gene>
<accession>A0A7D9IR30</accession>
<keyword evidence="2" id="KW-1185">Reference proteome</keyword>
<name>A0A7D9IR30_PARCT</name>
<evidence type="ECO:0000313" key="2">
    <source>
        <dbReference type="Proteomes" id="UP001152795"/>
    </source>
</evidence>
<sequence>MITLSTCMKNGSLYDGMSLTNANASWRKLMRLMARAFPQRFAPGAPVFSHHHRLSLGNPDLNKHYKFTQSSPDLVEHRRLSLGTPDCNKHHRFSPGTPD</sequence>
<reference evidence="1" key="1">
    <citation type="submission" date="2020-04" db="EMBL/GenBank/DDBJ databases">
        <authorList>
            <person name="Alioto T."/>
            <person name="Alioto T."/>
            <person name="Gomez Garrido J."/>
        </authorList>
    </citation>
    <scope>NUCLEOTIDE SEQUENCE</scope>
    <source>
        <strain evidence="1">A484AB</strain>
    </source>
</reference>
<dbReference type="Proteomes" id="UP001152795">
    <property type="component" value="Unassembled WGS sequence"/>
</dbReference>
<dbReference type="AlphaFoldDB" id="A0A7D9IR30"/>